<name>A0A3E0K7A3_9BACI</name>
<dbReference type="Proteomes" id="UP000257014">
    <property type="component" value="Unassembled WGS sequence"/>
</dbReference>
<feature type="region of interest" description="Disordered" evidence="1">
    <location>
        <begin position="49"/>
        <end position="84"/>
    </location>
</feature>
<dbReference type="AlphaFoldDB" id="A0A3E0K7A3"/>
<evidence type="ECO:0000256" key="1">
    <source>
        <dbReference type="SAM" id="MobiDB-lite"/>
    </source>
</evidence>
<reference evidence="2 3" key="1">
    <citation type="submission" date="2018-03" db="EMBL/GenBank/DDBJ databases">
        <authorList>
            <person name="Keele B.F."/>
        </authorList>
    </citation>
    <scope>NUCLEOTIDE SEQUENCE [LARGE SCALE GENOMIC DNA]</scope>
    <source>
        <strain evidence="2">ZCTH4_d</strain>
    </source>
</reference>
<evidence type="ECO:0000313" key="3">
    <source>
        <dbReference type="Proteomes" id="UP000257014"/>
    </source>
</evidence>
<sequence>MIKIYSRNLLEIFRQTQEREVSKGKFFPSFPRIVHDEAIQLLRTFNGSVVSGRPTKRPSPNQENEDFGNFKSVGNAVGEDWGRG</sequence>
<evidence type="ECO:0000313" key="2">
    <source>
        <dbReference type="EMBL" id="REJ30446.1"/>
    </source>
</evidence>
<protein>
    <submittedName>
        <fullName evidence="2">Uncharacterized protein</fullName>
    </submittedName>
</protein>
<dbReference type="EMBL" id="QEWE01000010">
    <property type="protein sequence ID" value="REJ30446.1"/>
    <property type="molecule type" value="Genomic_DNA"/>
</dbReference>
<organism evidence="2 3">
    <name type="scientific">Caldibacillus debilis</name>
    <dbReference type="NCBI Taxonomy" id="301148"/>
    <lineage>
        <taxon>Bacteria</taxon>
        <taxon>Bacillati</taxon>
        <taxon>Bacillota</taxon>
        <taxon>Bacilli</taxon>
        <taxon>Bacillales</taxon>
        <taxon>Bacillaceae</taxon>
        <taxon>Caldibacillus</taxon>
    </lineage>
</organism>
<comment type="caution">
    <text evidence="2">The sequence shown here is derived from an EMBL/GenBank/DDBJ whole genome shotgun (WGS) entry which is preliminary data.</text>
</comment>
<accession>A0A3E0K7A3</accession>
<gene>
    <name evidence="2" type="ORF">C6P37_03070</name>
</gene>
<proteinExistence type="predicted"/>